<dbReference type="EMBL" id="JAUJEA010000005">
    <property type="protein sequence ID" value="MDN5202929.1"/>
    <property type="molecule type" value="Genomic_DNA"/>
</dbReference>
<evidence type="ECO:0000256" key="2">
    <source>
        <dbReference type="ARBA" id="ARBA00022475"/>
    </source>
</evidence>
<dbReference type="NCBIfam" id="TIGR04265">
    <property type="entry name" value="bac_cardiolipin"/>
    <property type="match status" value="1"/>
</dbReference>
<feature type="active site" evidence="12">
    <location>
        <position position="440"/>
    </location>
</feature>
<evidence type="ECO:0000256" key="5">
    <source>
        <dbReference type="ARBA" id="ARBA00022692"/>
    </source>
</evidence>
<evidence type="ECO:0000259" key="14">
    <source>
        <dbReference type="PROSITE" id="PS50035"/>
    </source>
</evidence>
<evidence type="ECO:0000256" key="6">
    <source>
        <dbReference type="ARBA" id="ARBA00022737"/>
    </source>
</evidence>
<evidence type="ECO:0000256" key="10">
    <source>
        <dbReference type="ARBA" id="ARBA00023209"/>
    </source>
</evidence>
<feature type="active site" evidence="12">
    <location>
        <position position="259"/>
    </location>
</feature>
<dbReference type="SUPFAM" id="SSF56024">
    <property type="entry name" value="Phospholipase D/nuclease"/>
    <property type="match status" value="2"/>
</dbReference>
<keyword evidence="3 12" id="KW-0444">Lipid biosynthesis</keyword>
<keyword evidence="2 12" id="KW-1003">Cell membrane</keyword>
<dbReference type="PANTHER" id="PTHR21248:SF22">
    <property type="entry name" value="PHOSPHOLIPASE D"/>
    <property type="match status" value="1"/>
</dbReference>
<dbReference type="InterPro" id="IPR027379">
    <property type="entry name" value="CLS_N"/>
</dbReference>
<feature type="transmembrane region" description="Helical" evidence="12">
    <location>
        <begin position="37"/>
        <end position="61"/>
    </location>
</feature>
<sequence>MKKSVTIILVFVLFTGFILTLNQYFGFLENINWGSKWVFVPNFLNLIFSFTIVATIFLIIFERGKPSKTIAWILVLVLFPLIGMLLYLYFGRNYRKNKIFSRKGLADFERIDLLSKNQIEDLSGQHFNNSKIFGKINIIKLLLNNSKALLTENNEVEILNNGEATFDSILDELRNARDHIHLEYYRFRNDKIGRKIKRILIQKAQQGVQVRVIYDKVGSWSLDRRFLRGLRKRGVEIVAFMPIRFPFFANKVNYRNHRKIIVVDGKIGFVGGINIADKYVEGDPELGFWRDTHLKIVGDAVHSLQAIFLTDWYFSSEKIVQGDQFFPKHDVAIKSLVQITASGPDSDWASIMQAYFSAITTADHYIYISTPYFMPNESILTAIKTAALSGVDVKIVLPGRSDLFLYDWSSNSYIEELLEAGVNIYVYRKGFTHSKLLMVDGIFCSVGTANMDVRSFDQNFEVNALVYDTNITTQLEKLFMEDIENSEKIILDNFQRRPFIKKLQESIGRIFTPLL</sequence>
<keyword evidence="4 12" id="KW-0808">Transferase</keyword>
<comment type="catalytic activity">
    <reaction evidence="12">
        <text>2 a 1,2-diacyl-sn-glycero-3-phospho-(1'-sn-glycerol) = a cardiolipin + glycerol</text>
        <dbReference type="Rhea" id="RHEA:31451"/>
        <dbReference type="ChEBI" id="CHEBI:17754"/>
        <dbReference type="ChEBI" id="CHEBI:62237"/>
        <dbReference type="ChEBI" id="CHEBI:64716"/>
    </reaction>
</comment>
<evidence type="ECO:0000256" key="8">
    <source>
        <dbReference type="ARBA" id="ARBA00023098"/>
    </source>
</evidence>
<feature type="active site" evidence="12">
    <location>
        <position position="257"/>
    </location>
</feature>
<comment type="caution">
    <text evidence="15">The sequence shown here is derived from an EMBL/GenBank/DDBJ whole genome shotgun (WGS) entry which is preliminary data.</text>
</comment>
<feature type="active site" evidence="12">
    <location>
        <position position="264"/>
    </location>
</feature>
<keyword evidence="9 12" id="KW-0472">Membrane</keyword>
<accession>A0ABT8KQC0</accession>
<keyword evidence="11 12" id="KW-1208">Phospholipid metabolism</keyword>
<feature type="transmembrane region" description="Helical" evidence="12">
    <location>
        <begin position="70"/>
        <end position="90"/>
    </location>
</feature>
<feature type="active site" evidence="12">
    <location>
        <position position="433"/>
    </location>
</feature>
<keyword evidence="10 12" id="KW-0594">Phospholipid biosynthesis</keyword>
<keyword evidence="7 12" id="KW-1133">Transmembrane helix</keyword>
<dbReference type="Pfam" id="PF13396">
    <property type="entry name" value="PLDc_N"/>
    <property type="match status" value="1"/>
</dbReference>
<dbReference type="CDD" id="cd09112">
    <property type="entry name" value="PLDc_CLS_2"/>
    <property type="match status" value="1"/>
</dbReference>
<name>A0ABT8KQC0_9BACT</name>
<gene>
    <name evidence="15" type="primary">cls</name>
    <name evidence="15" type="ORF">QQ008_16185</name>
</gene>
<evidence type="ECO:0000256" key="4">
    <source>
        <dbReference type="ARBA" id="ARBA00022679"/>
    </source>
</evidence>
<keyword evidence="8 12" id="KW-0443">Lipid metabolism</keyword>
<keyword evidence="6" id="KW-0677">Repeat</keyword>
<comment type="subcellular location">
    <subcellularLocation>
        <location evidence="1 12">Cell membrane</location>
        <topology evidence="1 12">Multi-pass membrane protein</topology>
    </subcellularLocation>
</comment>
<dbReference type="PROSITE" id="PS50035">
    <property type="entry name" value="PLD"/>
    <property type="match status" value="2"/>
</dbReference>
<evidence type="ECO:0000256" key="1">
    <source>
        <dbReference type="ARBA" id="ARBA00004651"/>
    </source>
</evidence>
<dbReference type="CDD" id="cd09110">
    <property type="entry name" value="PLDc_CLS_1"/>
    <property type="match status" value="1"/>
</dbReference>
<dbReference type="Pfam" id="PF13091">
    <property type="entry name" value="PLDc_2"/>
    <property type="match status" value="2"/>
</dbReference>
<dbReference type="RefSeq" id="WP_346752948.1">
    <property type="nucleotide sequence ID" value="NZ_JAUJEA010000005.1"/>
</dbReference>
<reference evidence="15" key="1">
    <citation type="submission" date="2023-06" db="EMBL/GenBank/DDBJ databases">
        <title>Genomic of Parafulvivirga corallium.</title>
        <authorList>
            <person name="Wang G."/>
        </authorList>
    </citation>
    <scope>NUCLEOTIDE SEQUENCE</scope>
    <source>
        <strain evidence="15">BMA10</strain>
    </source>
</reference>
<dbReference type="EC" id="2.7.8.-" evidence="12 13"/>
<dbReference type="Gene3D" id="3.30.870.10">
    <property type="entry name" value="Endonuclease Chain A"/>
    <property type="match status" value="2"/>
</dbReference>
<evidence type="ECO:0000256" key="9">
    <source>
        <dbReference type="ARBA" id="ARBA00023136"/>
    </source>
</evidence>
<evidence type="ECO:0000256" key="7">
    <source>
        <dbReference type="ARBA" id="ARBA00022989"/>
    </source>
</evidence>
<keyword evidence="16" id="KW-1185">Reference proteome</keyword>
<comment type="function">
    <text evidence="12">Catalyzes the reversible phosphatidyl group transfer from one phosphatidylglycerol molecule to another to form cardiolipin (CL) (diphosphatidylglycerol) and glycerol.</text>
</comment>
<feature type="active site" evidence="12">
    <location>
        <position position="435"/>
    </location>
</feature>
<organism evidence="15 16">
    <name type="scientific">Splendidivirga corallicola</name>
    <dbReference type="NCBI Taxonomy" id="3051826"/>
    <lineage>
        <taxon>Bacteria</taxon>
        <taxon>Pseudomonadati</taxon>
        <taxon>Bacteroidota</taxon>
        <taxon>Cytophagia</taxon>
        <taxon>Cytophagales</taxon>
        <taxon>Splendidivirgaceae</taxon>
        <taxon>Splendidivirga</taxon>
    </lineage>
</organism>
<evidence type="ECO:0000256" key="12">
    <source>
        <dbReference type="HAMAP-Rule" id="MF_01916"/>
    </source>
</evidence>
<feature type="domain" description="PLD phosphodiesterase" evidence="14">
    <location>
        <begin position="428"/>
        <end position="455"/>
    </location>
</feature>
<proteinExistence type="inferred from homology"/>
<dbReference type="Proteomes" id="UP001172082">
    <property type="component" value="Unassembled WGS sequence"/>
</dbReference>
<evidence type="ECO:0000256" key="11">
    <source>
        <dbReference type="ARBA" id="ARBA00023264"/>
    </source>
</evidence>
<dbReference type="SMART" id="SM00155">
    <property type="entry name" value="PLDc"/>
    <property type="match status" value="2"/>
</dbReference>
<protein>
    <recommendedName>
        <fullName evidence="12 13">Cardiolipin synthase</fullName>
        <shortName evidence="12">CL synthase</shortName>
        <ecNumber evidence="12 13">2.7.8.-</ecNumber>
    </recommendedName>
</protein>
<evidence type="ECO:0000313" key="16">
    <source>
        <dbReference type="Proteomes" id="UP001172082"/>
    </source>
</evidence>
<evidence type="ECO:0000313" key="15">
    <source>
        <dbReference type="EMBL" id="MDN5202929.1"/>
    </source>
</evidence>
<dbReference type="InterPro" id="IPR001736">
    <property type="entry name" value="PLipase_D/transphosphatidylase"/>
</dbReference>
<dbReference type="PANTHER" id="PTHR21248">
    <property type="entry name" value="CARDIOLIPIN SYNTHASE"/>
    <property type="match status" value="1"/>
</dbReference>
<dbReference type="InterPro" id="IPR022924">
    <property type="entry name" value="Cardiolipin_synthase"/>
</dbReference>
<dbReference type="InterPro" id="IPR025202">
    <property type="entry name" value="PLD-like_dom"/>
</dbReference>
<dbReference type="InterPro" id="IPR030874">
    <property type="entry name" value="Cardiolipin_synth_Firmi"/>
</dbReference>
<feature type="transmembrane region" description="Helical" evidence="12">
    <location>
        <begin position="7"/>
        <end position="25"/>
    </location>
</feature>
<evidence type="ECO:0000256" key="13">
    <source>
        <dbReference type="NCBIfam" id="TIGR04265"/>
    </source>
</evidence>
<dbReference type="HAMAP" id="MF_01916">
    <property type="entry name" value="Cardiolipin_synth_Cls"/>
    <property type="match status" value="1"/>
</dbReference>
<feature type="domain" description="PLD phosphodiesterase" evidence="14">
    <location>
        <begin position="252"/>
        <end position="279"/>
    </location>
</feature>
<comment type="similarity">
    <text evidence="12">Belongs to the phospholipase D family. Cardiolipin synthase subfamily.</text>
</comment>
<evidence type="ECO:0000256" key="3">
    <source>
        <dbReference type="ARBA" id="ARBA00022516"/>
    </source>
</evidence>
<keyword evidence="5 12" id="KW-0812">Transmembrane</keyword>